<evidence type="ECO:0000259" key="1">
    <source>
        <dbReference type="Pfam" id="PF01850"/>
    </source>
</evidence>
<proteinExistence type="predicted"/>
<feature type="domain" description="PIN" evidence="1">
    <location>
        <begin position="6"/>
        <end position="116"/>
    </location>
</feature>
<dbReference type="Pfam" id="PF01850">
    <property type="entry name" value="PIN"/>
    <property type="match status" value="1"/>
</dbReference>
<dbReference type="SUPFAM" id="SSF88723">
    <property type="entry name" value="PIN domain-like"/>
    <property type="match status" value="1"/>
</dbReference>
<keyword evidence="3" id="KW-1185">Reference proteome</keyword>
<dbReference type="InterPro" id="IPR002716">
    <property type="entry name" value="PIN_dom"/>
</dbReference>
<dbReference type="RefSeq" id="WP_175170023.1">
    <property type="nucleotide sequence ID" value="NZ_CADIJQ010000003.1"/>
</dbReference>
<dbReference type="InterPro" id="IPR052106">
    <property type="entry name" value="PINc/VapC_TA"/>
</dbReference>
<protein>
    <recommendedName>
        <fullName evidence="1">PIN domain-containing protein</fullName>
    </recommendedName>
</protein>
<dbReference type="AlphaFoldDB" id="A0A6S6ZZJ0"/>
<dbReference type="PANTHER" id="PTHR38826:SF5">
    <property type="entry name" value="RIBONUCLEASE VAPC13"/>
    <property type="match status" value="1"/>
</dbReference>
<reference evidence="2 3" key="1">
    <citation type="submission" date="2020-04" db="EMBL/GenBank/DDBJ databases">
        <authorList>
            <person name="De Canck E."/>
        </authorList>
    </citation>
    <scope>NUCLEOTIDE SEQUENCE [LARGE SCALE GENOMIC DNA]</scope>
    <source>
        <strain evidence="2 3">LMG 3441</strain>
    </source>
</reference>
<name>A0A6S6ZZJ0_9BURK</name>
<organism evidence="2 3">
    <name type="scientific">Achromobacter kerstersii</name>
    <dbReference type="NCBI Taxonomy" id="1353890"/>
    <lineage>
        <taxon>Bacteria</taxon>
        <taxon>Pseudomonadati</taxon>
        <taxon>Pseudomonadota</taxon>
        <taxon>Betaproteobacteria</taxon>
        <taxon>Burkholderiales</taxon>
        <taxon>Alcaligenaceae</taxon>
        <taxon>Achromobacter</taxon>
    </lineage>
</organism>
<gene>
    <name evidence="2" type="ORF">LMG3441_02630</name>
</gene>
<dbReference type="Proteomes" id="UP000494269">
    <property type="component" value="Unassembled WGS sequence"/>
</dbReference>
<dbReference type="PANTHER" id="PTHR38826">
    <property type="entry name" value="RIBONUCLEASE VAPC13"/>
    <property type="match status" value="1"/>
</dbReference>
<dbReference type="EMBL" id="CADIJQ010000003">
    <property type="protein sequence ID" value="CAB3702255.1"/>
    <property type="molecule type" value="Genomic_DNA"/>
</dbReference>
<evidence type="ECO:0000313" key="2">
    <source>
        <dbReference type="EMBL" id="CAB3702255.1"/>
    </source>
</evidence>
<sequence>MANARVFLDSNIVVYLLSADLAKANVAEVLLRSKPVISVQVLNEVANVCARKLKMGWGEIDEFLAMVRVFCRVAPLTVETHDKARQLAERYQLSLYDACIVASALAADSEILYTEDMQTAMSIDDRLTLINPFVQQRSRLAEPGA</sequence>
<dbReference type="CDD" id="cd18692">
    <property type="entry name" value="PIN_VapC-like"/>
    <property type="match status" value="1"/>
</dbReference>
<dbReference type="InterPro" id="IPR029060">
    <property type="entry name" value="PIN-like_dom_sf"/>
</dbReference>
<dbReference type="Gene3D" id="3.40.50.1010">
    <property type="entry name" value="5'-nuclease"/>
    <property type="match status" value="1"/>
</dbReference>
<accession>A0A6S6ZZJ0</accession>
<evidence type="ECO:0000313" key="3">
    <source>
        <dbReference type="Proteomes" id="UP000494269"/>
    </source>
</evidence>